<dbReference type="OrthoDB" id="276989at2759"/>
<accession>A0A7R8ZHA0</accession>
<organism evidence="11">
    <name type="scientific">Cyprideis torosa</name>
    <dbReference type="NCBI Taxonomy" id="163714"/>
    <lineage>
        <taxon>Eukaryota</taxon>
        <taxon>Metazoa</taxon>
        <taxon>Ecdysozoa</taxon>
        <taxon>Arthropoda</taxon>
        <taxon>Crustacea</taxon>
        <taxon>Oligostraca</taxon>
        <taxon>Ostracoda</taxon>
        <taxon>Podocopa</taxon>
        <taxon>Podocopida</taxon>
        <taxon>Cytherocopina</taxon>
        <taxon>Cytheroidea</taxon>
        <taxon>Cytherideidae</taxon>
        <taxon>Cyprideis</taxon>
    </lineage>
</organism>
<gene>
    <name evidence="11" type="ORF">CTOB1V02_LOCUS2203</name>
</gene>
<dbReference type="Gene3D" id="1.50.40.10">
    <property type="entry name" value="Mitochondrial carrier domain"/>
    <property type="match status" value="1"/>
</dbReference>
<name>A0A7R8ZHA0_9CRUS</name>
<dbReference type="FunFam" id="1.50.40.10:FF:000018">
    <property type="entry name" value="S-adenosylmethionine mitochondrial carrier protein-like"/>
    <property type="match status" value="1"/>
</dbReference>
<evidence type="ECO:0000313" key="11">
    <source>
        <dbReference type="EMBL" id="CAD7224233.1"/>
    </source>
</evidence>
<protein>
    <submittedName>
        <fullName evidence="11">Uncharacterized protein</fullName>
    </submittedName>
</protein>
<evidence type="ECO:0000256" key="3">
    <source>
        <dbReference type="ARBA" id="ARBA00022448"/>
    </source>
</evidence>
<dbReference type="SUPFAM" id="SSF103506">
    <property type="entry name" value="Mitochondrial carrier"/>
    <property type="match status" value="1"/>
</dbReference>
<evidence type="ECO:0000256" key="10">
    <source>
        <dbReference type="RuleBase" id="RU000488"/>
    </source>
</evidence>
<dbReference type="EMBL" id="OB660333">
    <property type="protein sequence ID" value="CAD7224233.1"/>
    <property type="molecule type" value="Genomic_DNA"/>
</dbReference>
<comment type="subcellular location">
    <subcellularLocation>
        <location evidence="1">Mitochondrion inner membrane</location>
        <topology evidence="1">Multi-pass membrane protein</topology>
    </subcellularLocation>
</comment>
<dbReference type="InterPro" id="IPR018108">
    <property type="entry name" value="MCP_transmembrane"/>
</dbReference>
<keyword evidence="6" id="KW-0999">Mitochondrion inner membrane</keyword>
<dbReference type="PANTHER" id="PTHR45667">
    <property type="entry name" value="S-ADENOSYLMETHIONINE MITOCHONDRIAL CARRIER PROTEIN"/>
    <property type="match status" value="1"/>
</dbReference>
<keyword evidence="8" id="KW-0496">Mitochondrion</keyword>
<dbReference type="PRINTS" id="PR00926">
    <property type="entry name" value="MITOCARRIER"/>
</dbReference>
<dbReference type="InterPro" id="IPR002067">
    <property type="entry name" value="MCP"/>
</dbReference>
<dbReference type="PROSITE" id="PS50920">
    <property type="entry name" value="SOLCAR"/>
    <property type="match status" value="3"/>
</dbReference>
<evidence type="ECO:0000256" key="9">
    <source>
        <dbReference type="ARBA" id="ARBA00023136"/>
    </source>
</evidence>
<dbReference type="Pfam" id="PF00153">
    <property type="entry name" value="Mito_carr"/>
    <property type="match status" value="3"/>
</dbReference>
<dbReference type="GO" id="GO:0005743">
    <property type="term" value="C:mitochondrial inner membrane"/>
    <property type="evidence" value="ECO:0007669"/>
    <property type="project" value="UniProtKB-SubCell"/>
</dbReference>
<dbReference type="AlphaFoldDB" id="A0A7R8ZHA0"/>
<evidence type="ECO:0000256" key="5">
    <source>
        <dbReference type="ARBA" id="ARBA00022737"/>
    </source>
</evidence>
<proteinExistence type="inferred from homology"/>
<evidence type="ECO:0000256" key="6">
    <source>
        <dbReference type="ARBA" id="ARBA00022792"/>
    </source>
</evidence>
<reference evidence="11" key="1">
    <citation type="submission" date="2020-11" db="EMBL/GenBank/DDBJ databases">
        <authorList>
            <person name="Tran Van P."/>
        </authorList>
    </citation>
    <scope>NUCLEOTIDE SEQUENCE</scope>
</reference>
<keyword evidence="3 10" id="KW-0813">Transport</keyword>
<keyword evidence="5" id="KW-0677">Repeat</keyword>
<dbReference type="InterPro" id="IPR023395">
    <property type="entry name" value="MCP_dom_sf"/>
</dbReference>
<evidence type="ECO:0000256" key="7">
    <source>
        <dbReference type="ARBA" id="ARBA00022989"/>
    </source>
</evidence>
<comment type="similarity">
    <text evidence="2 10">Belongs to the mitochondrial carrier (TC 2.A.29) family.</text>
</comment>
<sequence length="280" mass="29460">MESDVPLHVALLAGAVAGMSVDLALFPLDTLKTRLQSANGFQHSGGFSGIYRGIGPVILGSAPGAAIFFMSYESMKSAISSTLGLSSYSAWNHLLASSIGEVAACAVRVPVEVVKQRRQVGMYLGAGLATVVRSTYRGGGVAGFYRGFGSTVFREIPFSAIQFPLWEALKVQVAHARGRNTASPAEAALCGTVAGGIASFLTTPFDVVKTRIMLLQGGGIYSTFLDVYRTRGVRGLFAGAVPRVTWISIGGFIFLGSYEQVKSIFQGLSATPPPPCLLKP</sequence>
<evidence type="ECO:0000256" key="2">
    <source>
        <dbReference type="ARBA" id="ARBA00006375"/>
    </source>
</evidence>
<dbReference type="GO" id="GO:0055085">
    <property type="term" value="P:transmembrane transport"/>
    <property type="evidence" value="ECO:0007669"/>
    <property type="project" value="InterPro"/>
</dbReference>
<keyword evidence="7" id="KW-1133">Transmembrane helix</keyword>
<evidence type="ECO:0000256" key="4">
    <source>
        <dbReference type="ARBA" id="ARBA00022692"/>
    </source>
</evidence>
<keyword evidence="4 10" id="KW-0812">Transmembrane</keyword>
<evidence type="ECO:0000256" key="1">
    <source>
        <dbReference type="ARBA" id="ARBA00004448"/>
    </source>
</evidence>
<evidence type="ECO:0000256" key="8">
    <source>
        <dbReference type="ARBA" id="ARBA00023128"/>
    </source>
</evidence>
<keyword evidence="9" id="KW-0472">Membrane</keyword>